<dbReference type="Gene3D" id="3.40.50.1760">
    <property type="entry name" value="Glutathione synthase, substrate-binding domain superfamily, eukaryotic"/>
    <property type="match status" value="1"/>
</dbReference>
<dbReference type="GO" id="GO:0046872">
    <property type="term" value="F:metal ion binding"/>
    <property type="evidence" value="ECO:0007669"/>
    <property type="project" value="UniProtKB-KW"/>
</dbReference>
<dbReference type="Gene3D" id="3.30.1490.50">
    <property type="match status" value="1"/>
</dbReference>
<feature type="domain" description="Glutathione synthase substrate-binding" evidence="17">
    <location>
        <begin position="478"/>
        <end position="577"/>
    </location>
</feature>
<evidence type="ECO:0000256" key="11">
    <source>
        <dbReference type="ARBA" id="ARBA00022840"/>
    </source>
</evidence>
<evidence type="ECO:0000256" key="14">
    <source>
        <dbReference type="ARBA" id="ARBA00048871"/>
    </source>
</evidence>
<comment type="function">
    <text evidence="16">Catalyzes the production of glutathione from gamma-glutamylcysteine and glycine in an ATP-dependent manner. Glutathione (gamma-glutamylcysteinylglycine, GSH) is the most abundant intracellular thiol in living aerobic cells and is required for numerous processes including the protection of cells against oxidative damage, amino acid transport, the detoxification of foreign compounds, the maintenance of protein sulfhydryl groups in a reduced state and acts as a cofactor for a number of enzymes. Participates in ophthalmate biosynthesis in hepatocytes.</text>
</comment>
<sequence>MYPPTLREITVEMSNLYSTQTKGKQLNLSMDELLTFYGIVIASGYSSVPRRHMYWSVDNDVHNESISGAMRRNRFDDIMASVHVVDNTKITDDPFFKVRPIFSELNHSYKIMPFHEWLSVDESMIPYYGQHGCKQFIKGKPIRFGYKVWSLASSSGYMYHMEPYCGSHTLLPETGLGQGPSVIIGLAEQAQVPQGCKFVHDNLFATLSLMDEMTKRGYGSSGTMRQNRLFDVPFTPRNAFMKLPRGTSEVLCQGEKLLVRWKDNNIVTVATNMEEKYTETSVKRWNRHRRAFDNVQQPKCISRYNEHMGGVDLHDLQVVTYAPITLFPSPVPKSAFYQALAVQVHYNTLVDKISQDADFLQAALASTITVDNFTARLFKIHQQVLEEGKAQSIVLGLNRSDYMLDQKNEGCPTLKQIEINTFAAGLAGLTSHTPHVHRHILKVAGCVEESQRILDNNSAAGLAEAIAKAWELYGSKRAIVMFLVEENQINIFDQRCIENELWKRNISTKRKRFRDVSKTGSLDPDRKLFVDGQEVAVVYFRNGYMPQNYQSEQDWQARLLMERSLAVKCPDIGTHLAGTKKVQQVLSQPGVLEKFFPEQPQVVEQIRSTFAGLYTLDMGPEGDKTIEMALRTPGLFVLKPQREGGGNNLYGAELQQVLQEVKGSEERMAYILMDKIHPTPVQNILLRRDAPLKISTCLCELGVFGTYVR</sequence>
<comment type="catalytic activity">
    <reaction evidence="14">
        <text>gamma-L-glutamyl-L-cysteine + glycine + ATP = glutathione + ADP + phosphate + H(+)</text>
        <dbReference type="Rhea" id="RHEA:13557"/>
        <dbReference type="ChEBI" id="CHEBI:15378"/>
        <dbReference type="ChEBI" id="CHEBI:30616"/>
        <dbReference type="ChEBI" id="CHEBI:43474"/>
        <dbReference type="ChEBI" id="CHEBI:57305"/>
        <dbReference type="ChEBI" id="CHEBI:57925"/>
        <dbReference type="ChEBI" id="CHEBI:58173"/>
        <dbReference type="ChEBI" id="CHEBI:456216"/>
        <dbReference type="EC" id="6.3.2.3"/>
    </reaction>
    <physiologicalReaction direction="left-to-right" evidence="14">
        <dbReference type="Rhea" id="RHEA:13558"/>
    </physiologicalReaction>
</comment>
<name>A0A5C6ME34_9TELE</name>
<dbReference type="EMBL" id="RHFK02000867">
    <property type="protein sequence ID" value="TWW52949.1"/>
    <property type="molecule type" value="Genomic_DNA"/>
</dbReference>
<dbReference type="InterPro" id="IPR004887">
    <property type="entry name" value="GSH_synth_subst-bd"/>
</dbReference>
<evidence type="ECO:0000256" key="3">
    <source>
        <dbReference type="ARBA" id="ARBA00010385"/>
    </source>
</evidence>
<comment type="catalytic activity">
    <reaction evidence="15">
        <text>gamma-L-glutamyl-(2S)-2-aminobutanoate + glycine + ATP = ophthalmate + ADP + phosphate + H(+)</text>
        <dbReference type="Rhea" id="RHEA:72075"/>
        <dbReference type="ChEBI" id="CHEBI:15378"/>
        <dbReference type="ChEBI" id="CHEBI:30616"/>
        <dbReference type="ChEBI" id="CHEBI:43474"/>
        <dbReference type="ChEBI" id="CHEBI:57305"/>
        <dbReference type="ChEBI" id="CHEBI:189406"/>
        <dbReference type="ChEBI" id="CHEBI:189750"/>
        <dbReference type="ChEBI" id="CHEBI:456216"/>
    </reaction>
    <physiologicalReaction direction="left-to-right" evidence="15">
        <dbReference type="Rhea" id="RHEA:72076"/>
    </physiologicalReaction>
</comment>
<dbReference type="FunFam" id="3.30.1490.50:FF:000001">
    <property type="entry name" value="Glutathione synthetase"/>
    <property type="match status" value="1"/>
</dbReference>
<keyword evidence="9" id="KW-0479">Metal-binding</keyword>
<evidence type="ECO:0000256" key="6">
    <source>
        <dbReference type="ARBA" id="ARBA00020821"/>
    </source>
</evidence>
<evidence type="ECO:0000256" key="16">
    <source>
        <dbReference type="ARBA" id="ARBA00059746"/>
    </source>
</evidence>
<dbReference type="PANTHER" id="PTHR11130">
    <property type="entry name" value="GLUTATHIONE SYNTHETASE"/>
    <property type="match status" value="1"/>
</dbReference>
<dbReference type="Gene3D" id="3.30.470.20">
    <property type="entry name" value="ATP-grasp fold, B domain"/>
    <property type="match status" value="1"/>
</dbReference>
<evidence type="ECO:0000256" key="9">
    <source>
        <dbReference type="ARBA" id="ARBA00022723"/>
    </source>
</evidence>
<dbReference type="InterPro" id="IPR014042">
    <property type="entry name" value="Glutathione_synthase_a-hlx"/>
</dbReference>
<dbReference type="Proteomes" id="UP000324091">
    <property type="component" value="Unassembled WGS sequence"/>
</dbReference>
<evidence type="ECO:0000256" key="2">
    <source>
        <dbReference type="ARBA" id="ARBA00004965"/>
    </source>
</evidence>
<keyword evidence="11" id="KW-0067">ATP-binding</keyword>
<comment type="cofactor">
    <cofactor evidence="1">
        <name>Mg(2+)</name>
        <dbReference type="ChEBI" id="CHEBI:18420"/>
    </cofactor>
</comment>
<keyword evidence="19" id="KW-1185">Reference proteome</keyword>
<dbReference type="Pfam" id="PF03199">
    <property type="entry name" value="GSH_synthase"/>
    <property type="match status" value="1"/>
</dbReference>
<evidence type="ECO:0000256" key="13">
    <source>
        <dbReference type="ARBA" id="ARBA00030403"/>
    </source>
</evidence>
<evidence type="ECO:0000256" key="12">
    <source>
        <dbReference type="ARBA" id="ARBA00022842"/>
    </source>
</evidence>
<protein>
    <recommendedName>
        <fullName evidence="6">Glutathione synthetase</fullName>
        <ecNumber evidence="5">6.3.2.3</ecNumber>
    </recommendedName>
    <alternativeName>
        <fullName evidence="13">Glutathione synthase</fullName>
    </alternativeName>
</protein>
<proteinExistence type="inferred from homology"/>
<reference evidence="18 19" key="1">
    <citation type="submission" date="2019-04" db="EMBL/GenBank/DDBJ databases">
        <title>Chromosome genome assembly for Takifugu flavidus.</title>
        <authorList>
            <person name="Xiao S."/>
        </authorList>
    </citation>
    <scope>NUCLEOTIDE SEQUENCE [LARGE SCALE GENOMIC DNA]</scope>
    <source>
        <strain evidence="18">HTHZ2018</strain>
        <tissue evidence="18">Muscle</tissue>
    </source>
</reference>
<comment type="caution">
    <text evidence="18">The sequence shown here is derived from an EMBL/GenBank/DDBJ whole genome shotgun (WGS) entry which is preliminary data.</text>
</comment>
<keyword evidence="7" id="KW-0436">Ligase</keyword>
<evidence type="ECO:0000313" key="19">
    <source>
        <dbReference type="Proteomes" id="UP000324091"/>
    </source>
</evidence>
<dbReference type="GO" id="GO:0004363">
    <property type="term" value="F:glutathione synthase activity"/>
    <property type="evidence" value="ECO:0007669"/>
    <property type="project" value="UniProtKB-EC"/>
</dbReference>
<dbReference type="GO" id="GO:0005829">
    <property type="term" value="C:cytosol"/>
    <property type="evidence" value="ECO:0007669"/>
    <property type="project" value="TreeGrafter"/>
</dbReference>
<evidence type="ECO:0000256" key="4">
    <source>
        <dbReference type="ARBA" id="ARBA00011738"/>
    </source>
</evidence>
<dbReference type="GO" id="GO:0043295">
    <property type="term" value="F:glutathione binding"/>
    <property type="evidence" value="ECO:0007669"/>
    <property type="project" value="TreeGrafter"/>
</dbReference>
<comment type="similarity">
    <text evidence="3">Belongs to the eukaryotic GSH synthase family.</text>
</comment>
<comment type="pathway">
    <text evidence="2">Sulfur metabolism; glutathione biosynthesis; glutathione from L-cysteine and L-glutamate: step 2/2.</text>
</comment>
<dbReference type="SUPFAM" id="SSF52440">
    <property type="entry name" value="PreATP-grasp domain"/>
    <property type="match status" value="1"/>
</dbReference>
<dbReference type="InterPro" id="IPR014049">
    <property type="entry name" value="Glutathione_synthase_N_euk"/>
</dbReference>
<keyword evidence="8" id="KW-0317">Glutathione biosynthesis</keyword>
<evidence type="ECO:0000256" key="15">
    <source>
        <dbReference type="ARBA" id="ARBA00052123"/>
    </source>
</evidence>
<dbReference type="InterPro" id="IPR016185">
    <property type="entry name" value="PreATP-grasp_dom_sf"/>
</dbReference>
<dbReference type="InterPro" id="IPR037013">
    <property type="entry name" value="GSH-S_sub-bd_sf"/>
</dbReference>
<dbReference type="FunFam" id="3.40.50.1760:FF:000001">
    <property type="entry name" value="Glutathione synthetase"/>
    <property type="match status" value="1"/>
</dbReference>
<dbReference type="Pfam" id="PF03917">
    <property type="entry name" value="GSH_synth_ATP"/>
    <property type="match status" value="1"/>
</dbReference>
<dbReference type="Gene3D" id="1.10.1080.10">
    <property type="entry name" value="Glutathione Synthetase, Chain A, domain 3"/>
    <property type="match status" value="1"/>
</dbReference>
<dbReference type="InterPro" id="IPR014709">
    <property type="entry name" value="Glutathione_synthase_C_euk"/>
</dbReference>
<dbReference type="InterPro" id="IPR005615">
    <property type="entry name" value="Glutathione_synthase"/>
</dbReference>
<evidence type="ECO:0000259" key="17">
    <source>
        <dbReference type="Pfam" id="PF03199"/>
    </source>
</evidence>
<dbReference type="NCBIfam" id="TIGR01986">
    <property type="entry name" value="glut_syn_euk"/>
    <property type="match status" value="1"/>
</dbReference>
<accession>A0A5C6ME34</accession>
<evidence type="ECO:0000256" key="8">
    <source>
        <dbReference type="ARBA" id="ARBA00022684"/>
    </source>
</evidence>
<evidence type="ECO:0000256" key="1">
    <source>
        <dbReference type="ARBA" id="ARBA00001946"/>
    </source>
</evidence>
<dbReference type="SUPFAM" id="SSF56059">
    <property type="entry name" value="Glutathione synthetase ATP-binding domain-like"/>
    <property type="match status" value="1"/>
</dbReference>
<dbReference type="PANTHER" id="PTHR11130:SF0">
    <property type="entry name" value="GLUTATHIONE SYNTHETASE"/>
    <property type="match status" value="1"/>
</dbReference>
<keyword evidence="12" id="KW-0460">Magnesium</keyword>
<evidence type="ECO:0000256" key="10">
    <source>
        <dbReference type="ARBA" id="ARBA00022741"/>
    </source>
</evidence>
<comment type="subunit">
    <text evidence="4">Homodimer.</text>
</comment>
<evidence type="ECO:0000256" key="7">
    <source>
        <dbReference type="ARBA" id="ARBA00022598"/>
    </source>
</evidence>
<dbReference type="UniPathway" id="UPA00142">
    <property type="reaction ID" value="UER00210"/>
</dbReference>
<dbReference type="AlphaFoldDB" id="A0A5C6ME34"/>
<dbReference type="Gene3D" id="3.30.1490.80">
    <property type="match status" value="1"/>
</dbReference>
<keyword evidence="10" id="KW-0547">Nucleotide-binding</keyword>
<dbReference type="EC" id="6.3.2.3" evidence="5"/>
<gene>
    <name evidence="18" type="ORF">D4764_0223840</name>
</gene>
<organism evidence="18 19">
    <name type="scientific">Takifugu flavidus</name>
    <name type="common">sansaifugu</name>
    <dbReference type="NCBI Taxonomy" id="433684"/>
    <lineage>
        <taxon>Eukaryota</taxon>
        <taxon>Metazoa</taxon>
        <taxon>Chordata</taxon>
        <taxon>Craniata</taxon>
        <taxon>Vertebrata</taxon>
        <taxon>Euteleostomi</taxon>
        <taxon>Actinopterygii</taxon>
        <taxon>Neopterygii</taxon>
        <taxon>Teleostei</taxon>
        <taxon>Neoteleostei</taxon>
        <taxon>Acanthomorphata</taxon>
        <taxon>Eupercaria</taxon>
        <taxon>Tetraodontiformes</taxon>
        <taxon>Tetradontoidea</taxon>
        <taxon>Tetraodontidae</taxon>
        <taxon>Takifugu</taxon>
    </lineage>
</organism>
<dbReference type="GO" id="GO:0005524">
    <property type="term" value="F:ATP binding"/>
    <property type="evidence" value="ECO:0007669"/>
    <property type="project" value="UniProtKB-KW"/>
</dbReference>
<evidence type="ECO:0000313" key="18">
    <source>
        <dbReference type="EMBL" id="TWW52949.1"/>
    </source>
</evidence>
<evidence type="ECO:0000256" key="5">
    <source>
        <dbReference type="ARBA" id="ARBA00012214"/>
    </source>
</evidence>